<accession>A0AAN9JRB6</accession>
<dbReference type="EMBL" id="JAYKXN010000003">
    <property type="protein sequence ID" value="KAK7302686.1"/>
    <property type="molecule type" value="Genomic_DNA"/>
</dbReference>
<protein>
    <recommendedName>
        <fullName evidence="3">Wound-responsive family protein</fullName>
    </recommendedName>
</protein>
<dbReference type="InterPro" id="IPR022251">
    <property type="entry name" value="DUF3774_wound-induced"/>
</dbReference>
<evidence type="ECO:0000313" key="2">
    <source>
        <dbReference type="Proteomes" id="UP001359559"/>
    </source>
</evidence>
<keyword evidence="2" id="KW-1185">Reference proteome</keyword>
<dbReference type="PANTHER" id="PTHR33090">
    <property type="entry name" value="DUF3774 DOMAIN PROTEIN-RELATED"/>
    <property type="match status" value="1"/>
</dbReference>
<gene>
    <name evidence="1" type="ORF">RJT34_13581</name>
</gene>
<organism evidence="1 2">
    <name type="scientific">Clitoria ternatea</name>
    <name type="common">Butterfly pea</name>
    <dbReference type="NCBI Taxonomy" id="43366"/>
    <lineage>
        <taxon>Eukaryota</taxon>
        <taxon>Viridiplantae</taxon>
        <taxon>Streptophyta</taxon>
        <taxon>Embryophyta</taxon>
        <taxon>Tracheophyta</taxon>
        <taxon>Spermatophyta</taxon>
        <taxon>Magnoliopsida</taxon>
        <taxon>eudicotyledons</taxon>
        <taxon>Gunneridae</taxon>
        <taxon>Pentapetalae</taxon>
        <taxon>rosids</taxon>
        <taxon>fabids</taxon>
        <taxon>Fabales</taxon>
        <taxon>Fabaceae</taxon>
        <taxon>Papilionoideae</taxon>
        <taxon>50 kb inversion clade</taxon>
        <taxon>NPAAA clade</taxon>
        <taxon>indigoferoid/millettioid clade</taxon>
        <taxon>Phaseoleae</taxon>
        <taxon>Clitoria</taxon>
    </lineage>
</organism>
<evidence type="ECO:0000313" key="1">
    <source>
        <dbReference type="EMBL" id="KAK7302686.1"/>
    </source>
</evidence>
<name>A0AAN9JRB6_CLITE</name>
<dbReference type="Pfam" id="PF12609">
    <property type="entry name" value="DUF3774"/>
    <property type="match status" value="1"/>
</dbReference>
<dbReference type="Proteomes" id="UP001359559">
    <property type="component" value="Unassembled WGS sequence"/>
</dbReference>
<dbReference type="AlphaFoldDB" id="A0AAN9JRB6"/>
<evidence type="ECO:0008006" key="3">
    <source>
        <dbReference type="Google" id="ProtNLM"/>
    </source>
</evidence>
<sequence>MSLRYMSRVLYQGGMTMVQGMKEQIQGSKCDSTIRSLRDSSKQSRLFSNFKASKNDNLKHAEDSLRTVMYLSCWGPN</sequence>
<reference evidence="1 2" key="1">
    <citation type="submission" date="2024-01" db="EMBL/GenBank/DDBJ databases">
        <title>The genomes of 5 underutilized Papilionoideae crops provide insights into root nodulation and disease resistance.</title>
        <authorList>
            <person name="Yuan L."/>
        </authorList>
    </citation>
    <scope>NUCLEOTIDE SEQUENCE [LARGE SCALE GENOMIC DNA]</scope>
    <source>
        <strain evidence="1">LY-2023</strain>
        <tissue evidence="1">Leaf</tissue>
    </source>
</reference>
<proteinExistence type="predicted"/>
<comment type="caution">
    <text evidence="1">The sequence shown here is derived from an EMBL/GenBank/DDBJ whole genome shotgun (WGS) entry which is preliminary data.</text>
</comment>